<comment type="caution">
    <text evidence="4">The sequence shown here is derived from an EMBL/GenBank/DDBJ whole genome shotgun (WGS) entry which is preliminary data.</text>
</comment>
<name>A0A1Y4JK49_9BACE</name>
<evidence type="ECO:0000259" key="3">
    <source>
        <dbReference type="Pfam" id="PF00535"/>
    </source>
</evidence>
<dbReference type="RefSeq" id="WP_087413214.1">
    <property type="nucleotide sequence ID" value="NZ_NFKE01000010.1"/>
</dbReference>
<evidence type="ECO:0000313" key="4">
    <source>
        <dbReference type="EMBL" id="OUP32894.1"/>
    </source>
</evidence>
<dbReference type="EMBL" id="NFKE01000010">
    <property type="protein sequence ID" value="OUP32894.1"/>
    <property type="molecule type" value="Genomic_DNA"/>
</dbReference>
<keyword evidence="2 4" id="KW-0808">Transferase</keyword>
<dbReference type="InterPro" id="IPR029044">
    <property type="entry name" value="Nucleotide-diphossugar_trans"/>
</dbReference>
<dbReference type="PANTHER" id="PTHR22916">
    <property type="entry name" value="GLYCOSYLTRANSFERASE"/>
    <property type="match status" value="1"/>
</dbReference>
<evidence type="ECO:0000256" key="1">
    <source>
        <dbReference type="ARBA" id="ARBA00022676"/>
    </source>
</evidence>
<evidence type="ECO:0000256" key="2">
    <source>
        <dbReference type="ARBA" id="ARBA00022679"/>
    </source>
</evidence>
<organism evidence="4 5">
    <name type="scientific">Bacteroides clarus</name>
    <dbReference type="NCBI Taxonomy" id="626929"/>
    <lineage>
        <taxon>Bacteria</taxon>
        <taxon>Pseudomonadati</taxon>
        <taxon>Bacteroidota</taxon>
        <taxon>Bacteroidia</taxon>
        <taxon>Bacteroidales</taxon>
        <taxon>Bacteroidaceae</taxon>
        <taxon>Bacteroides</taxon>
    </lineage>
</organism>
<dbReference type="Gene3D" id="3.90.550.10">
    <property type="entry name" value="Spore Coat Polysaccharide Biosynthesis Protein SpsA, Chain A"/>
    <property type="match status" value="1"/>
</dbReference>
<dbReference type="GO" id="GO:0016758">
    <property type="term" value="F:hexosyltransferase activity"/>
    <property type="evidence" value="ECO:0007669"/>
    <property type="project" value="UniProtKB-ARBA"/>
</dbReference>
<dbReference type="AlphaFoldDB" id="A0A1Y4JK49"/>
<dbReference type="SUPFAM" id="SSF53448">
    <property type="entry name" value="Nucleotide-diphospho-sugar transferases"/>
    <property type="match status" value="1"/>
</dbReference>
<dbReference type="PANTHER" id="PTHR22916:SF51">
    <property type="entry name" value="GLYCOSYLTRANSFERASE EPSH-RELATED"/>
    <property type="match status" value="1"/>
</dbReference>
<dbReference type="Pfam" id="PF00535">
    <property type="entry name" value="Glycos_transf_2"/>
    <property type="match status" value="1"/>
</dbReference>
<protein>
    <submittedName>
        <fullName evidence="4">Glycosyl transferase family 2</fullName>
    </submittedName>
</protein>
<accession>A0A1Y4JK49</accession>
<evidence type="ECO:0000313" key="5">
    <source>
        <dbReference type="Proteomes" id="UP000196587"/>
    </source>
</evidence>
<dbReference type="CDD" id="cd00761">
    <property type="entry name" value="Glyco_tranf_GTA_type"/>
    <property type="match status" value="1"/>
</dbReference>
<keyword evidence="1" id="KW-0328">Glycosyltransferase</keyword>
<dbReference type="InterPro" id="IPR001173">
    <property type="entry name" value="Glyco_trans_2-like"/>
</dbReference>
<sequence>MPEVSVIIPIYNTAAYLRKALDSICDQTLKELEIILIDDGSTDGSRGIIEEYAERDARIRWYAQPNQGQGVARNTALALATGRYIYFMDSDDLLGRDALRHCHEECERHKLDFAFFDAETILEDRHTPNLYDYRRKGIVDENKLWNGIELLDFEINHRKLLISPCLFFTRRSFLERCFKGFPSGIIHEDHVFAMDVLLNARRARYIAQPYFKRRVRGSSTMTGRFGMRNIEGYTAVCTRMRALGEERPEWKAVIGKYLSYTLNDVIWAGHRMSLLEKVETACRFRRLRLGKYVSFRNWAVFWLKKK</sequence>
<proteinExistence type="predicted"/>
<gene>
    <name evidence="4" type="ORF">B5F24_13505</name>
</gene>
<reference evidence="5" key="1">
    <citation type="submission" date="2017-04" db="EMBL/GenBank/DDBJ databases">
        <title>Function of individual gut microbiota members based on whole genome sequencing of pure cultures obtained from chicken caecum.</title>
        <authorList>
            <person name="Medvecky M."/>
            <person name="Cejkova D."/>
            <person name="Polansky O."/>
            <person name="Karasova D."/>
            <person name="Kubasova T."/>
            <person name="Cizek A."/>
            <person name="Rychlik I."/>
        </authorList>
    </citation>
    <scope>NUCLEOTIDE SEQUENCE [LARGE SCALE GENOMIC DNA]</scope>
    <source>
        <strain evidence="5">An189</strain>
    </source>
</reference>
<dbReference type="Proteomes" id="UP000196587">
    <property type="component" value="Unassembled WGS sequence"/>
</dbReference>
<feature type="domain" description="Glycosyltransferase 2-like" evidence="3">
    <location>
        <begin position="5"/>
        <end position="176"/>
    </location>
</feature>